<dbReference type="Pfam" id="PF00593">
    <property type="entry name" value="TonB_dep_Rec_b-barrel"/>
    <property type="match status" value="1"/>
</dbReference>
<evidence type="ECO:0000313" key="9">
    <source>
        <dbReference type="Proteomes" id="UP000006512"/>
    </source>
</evidence>
<comment type="subcellular location">
    <subcellularLocation>
        <location evidence="1 4">Cell outer membrane</location>
    </subcellularLocation>
</comment>
<dbReference type="Pfam" id="PF07715">
    <property type="entry name" value="Plug"/>
    <property type="match status" value="1"/>
</dbReference>
<dbReference type="Gene3D" id="2.170.130.10">
    <property type="entry name" value="TonB-dependent receptor, plug domain"/>
    <property type="match status" value="1"/>
</dbReference>
<dbReference type="GO" id="GO:0009279">
    <property type="term" value="C:cell outer membrane"/>
    <property type="evidence" value="ECO:0007669"/>
    <property type="project" value="UniProtKB-SubCell"/>
</dbReference>
<dbReference type="InterPro" id="IPR037066">
    <property type="entry name" value="Plug_dom_sf"/>
</dbReference>
<feature type="domain" description="TonB-dependent receptor plug" evidence="7">
    <location>
        <begin position="76"/>
        <end position="183"/>
    </location>
</feature>
<keyword evidence="3" id="KW-0998">Cell outer membrane</keyword>
<dbReference type="InterPro" id="IPR010104">
    <property type="entry name" value="TonB_rcpt_bac"/>
</dbReference>
<accession>F4QP08</accession>
<evidence type="ECO:0000256" key="1">
    <source>
        <dbReference type="ARBA" id="ARBA00004442"/>
    </source>
</evidence>
<dbReference type="PANTHER" id="PTHR40980">
    <property type="entry name" value="PLUG DOMAIN-CONTAINING PROTEIN"/>
    <property type="match status" value="1"/>
</dbReference>
<dbReference type="NCBIfam" id="TIGR01782">
    <property type="entry name" value="TonB-Xanth-Caul"/>
    <property type="match status" value="1"/>
</dbReference>
<dbReference type="Proteomes" id="UP000006512">
    <property type="component" value="Unassembled WGS sequence"/>
</dbReference>
<dbReference type="InterPro" id="IPR000531">
    <property type="entry name" value="Beta-barrel_TonB"/>
</dbReference>
<dbReference type="SUPFAM" id="SSF56935">
    <property type="entry name" value="Porins"/>
    <property type="match status" value="1"/>
</dbReference>
<sequence length="993" mass="107320">MEQREIKGETMSIKSTKACILATTSLFAVLAASNVAAQTQPQTAPANDDANVVVVTGYRGSLRNATTAKKNAVNFTETVFSEDIGKFPDLNMAEALQRVPGMIVTRDAFSGDGTQIVVRALPSNFTQVTMNGGRIAMATDNGISGSSSTNRQVDLDAFPTGLFTRVDVSKTPSADQLEGGIAGTVNLQNARPFDRKGHHGAIAIQGNYNANSKETSPRLTAVWSKTWDKFGVLAGVSLSEKNLYTSGFETLGYGDPNFNNYCGTCDPGLTSSNGVFSNLAGSNQWVWGQTVYNWTGNGLTPGTLNEAGLLALNPGMTRETMKGALMPRLGRNSILNGTSTNKVGLIALEYRPSDTLRFNLDILGGGGERDAERSNMMLAFRSTGPTDDYNRGMIPLNMKVDENNVVTSAKFAHSTFFLESNAYQDRNAYLSVNGGFDWKFGDEWSLDGQVGIMRSTYERGVFFLKYRTPFESNVTATYVNDSANQDLPTITSNVDLNDPNIGWRTFGGGQMILQRDKRNATTTTAHVNIAKGFGDWTFKGGWAIDSYQRNINIGDLSPALRTAYAAAIPESEVKNYLTPMTDSIFGGGVTGGGFDRFVLPNFDKIKDAIDYDALIKSAPVVSTGGSYNGAGAATIQEEISSAYGMAIYNGELFSIPFKTNFGYRFQTTNQTVTAPSVINSQIVYLTTNARYKDVLPSFNAVAAVTPKLNVRVAASKTMTRANPADMTSSLTLDTSASSGSRGNPNLKPFYSNNFDIGGEYYTGRTGYVGFTYFKKDITGFIARPISPLPFSALGVDYASLNTNQQQGLANALIPATSVAQVLATPSLVANVNVNITQPVNSDKVMKLTGQEYIWVQPLDNFVEGLGFTANYTAFDVTPADLALGIPKNTYNVTGYYEDGPISFRLSYVNVSVVKTGFPIQANNIALDAFNRARSQIDLSASYKFKAFGLDQSLTLDATNLTSEGFKSYYTYENITTGFQSPGTSVLLGWRAQY</sequence>
<dbReference type="EMBL" id="GL883078">
    <property type="protein sequence ID" value="EGF91066.1"/>
    <property type="molecule type" value="Genomic_DNA"/>
</dbReference>
<reference evidence="9" key="1">
    <citation type="submission" date="2011-03" db="EMBL/GenBank/DDBJ databases">
        <title>Draft genome sequence of Brevundimonas diminuta.</title>
        <authorList>
            <person name="Brown P.J.B."/>
            <person name="Buechlein A."/>
            <person name="Hemmerich C."/>
            <person name="Brun Y.V."/>
        </authorList>
    </citation>
    <scope>NUCLEOTIDE SEQUENCE [LARGE SCALE GENOMIC DNA]</scope>
    <source>
        <strain evidence="9">C19</strain>
    </source>
</reference>
<keyword evidence="2 4" id="KW-0472">Membrane</keyword>
<evidence type="ECO:0000256" key="4">
    <source>
        <dbReference type="RuleBase" id="RU003357"/>
    </source>
</evidence>
<organism evidence="8 9">
    <name type="scientific">Asticcacaulis biprosthecium C19</name>
    <dbReference type="NCBI Taxonomy" id="715226"/>
    <lineage>
        <taxon>Bacteria</taxon>
        <taxon>Pseudomonadati</taxon>
        <taxon>Pseudomonadota</taxon>
        <taxon>Alphaproteobacteria</taxon>
        <taxon>Caulobacterales</taxon>
        <taxon>Caulobacteraceae</taxon>
        <taxon>Asticcacaulis</taxon>
    </lineage>
</organism>
<gene>
    <name evidence="8" type="ORF">ABI_24790</name>
</gene>
<protein>
    <submittedName>
        <fullName evidence="8">TonB-dependent receptor family protein</fullName>
    </submittedName>
</protein>
<keyword evidence="5" id="KW-0732">Signal</keyword>
<evidence type="ECO:0000256" key="3">
    <source>
        <dbReference type="ARBA" id="ARBA00023237"/>
    </source>
</evidence>
<evidence type="ECO:0000256" key="5">
    <source>
        <dbReference type="SAM" id="SignalP"/>
    </source>
</evidence>
<keyword evidence="9" id="KW-1185">Reference proteome</keyword>
<dbReference type="AlphaFoldDB" id="F4QP08"/>
<feature type="domain" description="TonB-dependent receptor-like beta-barrel" evidence="6">
    <location>
        <begin position="470"/>
        <end position="960"/>
    </location>
</feature>
<evidence type="ECO:0000259" key="6">
    <source>
        <dbReference type="Pfam" id="PF00593"/>
    </source>
</evidence>
<evidence type="ECO:0000259" key="7">
    <source>
        <dbReference type="Pfam" id="PF07715"/>
    </source>
</evidence>
<keyword evidence="4" id="KW-0798">TonB box</keyword>
<feature type="chain" id="PRO_5003316717" evidence="5">
    <location>
        <begin position="38"/>
        <end position="993"/>
    </location>
</feature>
<dbReference type="HOGENOM" id="CLU_006935_2_0_5"/>
<keyword evidence="8" id="KW-0675">Receptor</keyword>
<name>F4QP08_9CAUL</name>
<evidence type="ECO:0000313" key="8">
    <source>
        <dbReference type="EMBL" id="EGF91066.1"/>
    </source>
</evidence>
<dbReference type="eggNOG" id="COG1629">
    <property type="taxonomic scope" value="Bacteria"/>
</dbReference>
<evidence type="ECO:0000256" key="2">
    <source>
        <dbReference type="ARBA" id="ARBA00023136"/>
    </source>
</evidence>
<proteinExistence type="inferred from homology"/>
<dbReference type="PANTHER" id="PTHR40980:SF3">
    <property type="entry name" value="TONB-DEPENDENT RECEPTOR-LIKE BETA-BARREL DOMAIN-CONTAINING PROTEIN"/>
    <property type="match status" value="1"/>
</dbReference>
<comment type="similarity">
    <text evidence="4">Belongs to the TonB-dependent receptor family.</text>
</comment>
<dbReference type="STRING" id="715226.ABI_24790"/>
<dbReference type="Gene3D" id="2.40.170.20">
    <property type="entry name" value="TonB-dependent receptor, beta-barrel domain"/>
    <property type="match status" value="1"/>
</dbReference>
<dbReference type="InterPro" id="IPR036942">
    <property type="entry name" value="Beta-barrel_TonB_sf"/>
</dbReference>
<dbReference type="eggNOG" id="COG4771">
    <property type="taxonomic scope" value="Bacteria"/>
</dbReference>
<dbReference type="InterPro" id="IPR012910">
    <property type="entry name" value="Plug_dom"/>
</dbReference>
<feature type="signal peptide" evidence="5">
    <location>
        <begin position="1"/>
        <end position="37"/>
    </location>
</feature>